<feature type="transmembrane region" description="Helical" evidence="9">
    <location>
        <begin position="974"/>
        <end position="997"/>
    </location>
</feature>
<proteinExistence type="inferred from homology"/>
<dbReference type="InterPro" id="IPR003593">
    <property type="entry name" value="AAA+_ATPase"/>
</dbReference>
<evidence type="ECO:0000256" key="6">
    <source>
        <dbReference type="ARBA" id="ARBA00022840"/>
    </source>
</evidence>
<dbReference type="SMART" id="SM00382">
    <property type="entry name" value="AAA"/>
    <property type="match status" value="2"/>
</dbReference>
<evidence type="ECO:0000256" key="9">
    <source>
        <dbReference type="SAM" id="Phobius"/>
    </source>
</evidence>
<feature type="domain" description="ABC transmembrane type-1" evidence="11">
    <location>
        <begin position="969"/>
        <end position="1146"/>
    </location>
</feature>
<feature type="transmembrane region" description="Helical" evidence="9">
    <location>
        <begin position="837"/>
        <end position="859"/>
    </location>
</feature>
<evidence type="ECO:0000256" key="2">
    <source>
        <dbReference type="ARBA" id="ARBA00009726"/>
    </source>
</evidence>
<dbReference type="SUPFAM" id="SSF52540">
    <property type="entry name" value="P-loop containing nucleoside triphosphate hydrolases"/>
    <property type="match status" value="2"/>
</dbReference>
<feature type="transmembrane region" description="Helical" evidence="9">
    <location>
        <begin position="387"/>
        <end position="412"/>
    </location>
</feature>
<evidence type="ECO:0000256" key="1">
    <source>
        <dbReference type="ARBA" id="ARBA00004141"/>
    </source>
</evidence>
<feature type="domain" description="ABC transporter" evidence="10">
    <location>
        <begin position="509"/>
        <end position="766"/>
    </location>
</feature>
<feature type="transmembrane region" description="Helical" evidence="9">
    <location>
        <begin position="168"/>
        <end position="191"/>
    </location>
</feature>
<comment type="similarity">
    <text evidence="2">Belongs to the ABC transporter superfamily. ABCC family. Conjugate transporter (TC 3.A.1.208) subfamily.</text>
</comment>
<sequence>MNKTHNNKTTNYEEDPEPLFWESEVYLKNYFRKIKNKRFQYYDDSTIFKYLFYHWFNKWVSIANKHYVEPYKLHPLPVSDQILIWEPIFSKHISDGLVRLDSYRYAKSQSRDVKAKKPYKSILLRALVLTIWKRALFLILGLIVVSLLSMSIAILVKNLLKIISDKSAGLVKIFSLLFCIVGCQIIDGLVINNLNFYMNRLVIIAHYLSFIVPLRHGLCHRRRFANYINGSNQLNVCNQVLHSCSPDSECSKNPLFCQALRYQNKDINSRIFNFEFIDSYYVSHSIDSLKYVIEFLTNFIYGVILMSFQIKINVWVLYVVGLVTVLLMIVMEILGAYIFKFVLQLTDVRINKTNDSIPSLSLIKNMFYDDIAINIITRSRNNELSVLFFNLLITFFNMTLYTICISLCFYTIQRYFVKSVNEVSVVTDIDTAGYMATFYIFLKIIYSMFLIPRSIKSIGLAYVSFRRIDGYIKDCSPNFYISDNRFTGSTQTYVDITNTTNRIPNDVVVYYKDATFTWVNTRHDLLNKNYEPLLKNINFELKRGEMAIVTGSKGSGKSNFIKSMLGEMTLVGGSMAVVPLHTSMPIFYASQDIFLQQGTIRSNIVFGYKFDEQIYNTVLKAAELEYDVSTWEKGDLRVVSDNAHSLSGGQRVRMELARAVYAYLVFHKVNKEYNNSQCSFLMCLDDSFHGLDPYVSKTIFNNLFNLKTGLLAKDDLSVVLTTSKQTLDICSKISDLTQILNPQVYKVKNNNLIFHSNLHDFIKVNKPVNNQDYNYLSSASDVSYEMNYLTDDMLSLCSSGFNTRLGRVEGAKEKYGKSFSSYVREELSGVKFNTYKAYMSPALGLFIIYLVITTALTVLDNIKFILSTRLSDYITKHINQHKDGQSVDLSEIKAHSKFSLNMVTLLVSIIIILSFLSTVIIASSCIIVSRKFHEYCINAIFTYSSSVLKINNQLNQVITYLSCDNCVTDHVTGLYFSLLVIYLIQTLIHIITLFYLIPISIPFFILTLVVITKYLFLNFIVASKNLTLNYLETLVHINTVSERAISGSSIYRSFKREQELSSNFNENTDYYMRSIFMYKTMFTWSSILFNWIFYLTTLVVLVLPIILDRCTKYKMKVGYFGLGLSLCMNVTKTFTKLTLTVANIEMCLISLQRIRYFIPRGKTLKFDKFLNTHQEYLVNPLNKNVRALDRKQLLKRRAVEFKANNRKFYVLRKPFFNPRLTMVDVGNYLPFEHSEVVLKDVSVYTTPDYNPDGILLNHFSASVCKSDIIGMVGRTGAGKTTLLSVLQNVVENRTGQVLLDGKDLNDIPKVVLRQIIGVLPQLPFVFKGWTVRRFLDPRKLFSDEEINQALNECGLLEFVNDIPGGKKLDSVLVKEDLKSSSHNHKTCEMEVNFKSNHEPFESNVALSNTQLRTLSLARLVLYRHFYRVILVDEPPEEDLVAGASGRQDDLGVPIYDLLQKHFSHCSTFVAAHDANVLKACTSVWVIYEGSLVKTCKTSETSANESIASIIEECSIAMYYCLKHIIVQCNSFCNIS</sequence>
<dbReference type="Pfam" id="PF00005">
    <property type="entry name" value="ABC_tran"/>
    <property type="match status" value="2"/>
</dbReference>
<protein>
    <recommendedName>
        <fullName evidence="14">ABC transporter</fullName>
    </recommendedName>
</protein>
<name>A0A976XK43_THEOR</name>
<evidence type="ECO:0000256" key="5">
    <source>
        <dbReference type="ARBA" id="ARBA00022741"/>
    </source>
</evidence>
<dbReference type="GO" id="GO:0140359">
    <property type="term" value="F:ABC-type transporter activity"/>
    <property type="evidence" value="ECO:0007669"/>
    <property type="project" value="InterPro"/>
</dbReference>
<feature type="transmembrane region" description="Helical" evidence="9">
    <location>
        <begin position="135"/>
        <end position="156"/>
    </location>
</feature>
<keyword evidence="4 9" id="KW-0812">Transmembrane</keyword>
<keyword evidence="6" id="KW-0067">ATP-binding</keyword>
<dbReference type="PROSITE" id="PS50929">
    <property type="entry name" value="ABC_TM1F"/>
    <property type="match status" value="1"/>
</dbReference>
<dbReference type="InterPro" id="IPR027417">
    <property type="entry name" value="P-loop_NTPase"/>
</dbReference>
<evidence type="ECO:0000256" key="8">
    <source>
        <dbReference type="ARBA" id="ARBA00023136"/>
    </source>
</evidence>
<accession>A0A976XK43</accession>
<dbReference type="InterPro" id="IPR036640">
    <property type="entry name" value="ABC1_TM_sf"/>
</dbReference>
<feature type="domain" description="ABC transporter" evidence="10">
    <location>
        <begin position="1238"/>
        <end position="1513"/>
    </location>
</feature>
<feature type="transmembrane region" description="Helical" evidence="9">
    <location>
        <begin position="316"/>
        <end position="339"/>
    </location>
</feature>
<feature type="transmembrane region" description="Helical" evidence="9">
    <location>
        <begin position="1003"/>
        <end position="1021"/>
    </location>
</feature>
<keyword evidence="8 9" id="KW-0472">Membrane</keyword>
<keyword evidence="3" id="KW-0813">Transport</keyword>
<feature type="transmembrane region" description="Helical" evidence="9">
    <location>
        <begin position="197"/>
        <end position="214"/>
    </location>
</feature>
<dbReference type="InterPro" id="IPR011527">
    <property type="entry name" value="ABC1_TM_dom"/>
</dbReference>
<feature type="transmembrane region" description="Helical" evidence="9">
    <location>
        <begin position="905"/>
        <end position="928"/>
    </location>
</feature>
<dbReference type="Gene3D" id="1.20.1560.10">
    <property type="entry name" value="ABC transporter type 1, transmembrane domain"/>
    <property type="match status" value="1"/>
</dbReference>
<feature type="transmembrane region" description="Helical" evidence="9">
    <location>
        <begin position="291"/>
        <end position="310"/>
    </location>
</feature>
<reference evidence="12" key="1">
    <citation type="submission" date="2022-07" db="EMBL/GenBank/DDBJ databases">
        <title>Evaluation of T. orientalis genome assembly methods using nanopore sequencing and analysis of variation between genomes.</title>
        <authorList>
            <person name="Yam J."/>
            <person name="Micallef M.L."/>
            <person name="Liu M."/>
            <person name="Djordjevic S.P."/>
            <person name="Bogema D.R."/>
            <person name="Jenkins C."/>
        </authorList>
    </citation>
    <scope>NUCLEOTIDE SEQUENCE</scope>
    <source>
        <strain evidence="12">Fish Creek</strain>
    </source>
</reference>
<evidence type="ECO:0000259" key="10">
    <source>
        <dbReference type="PROSITE" id="PS50893"/>
    </source>
</evidence>
<dbReference type="GO" id="GO:0016887">
    <property type="term" value="F:ATP hydrolysis activity"/>
    <property type="evidence" value="ECO:0007669"/>
    <property type="project" value="InterPro"/>
</dbReference>
<dbReference type="EMBL" id="CP056067">
    <property type="protein sequence ID" value="UVC54499.1"/>
    <property type="molecule type" value="Genomic_DNA"/>
</dbReference>
<gene>
    <name evidence="12" type="ORF">MACJ_004049</name>
</gene>
<dbReference type="PROSITE" id="PS50893">
    <property type="entry name" value="ABC_TRANSPORTER_2"/>
    <property type="match status" value="2"/>
</dbReference>
<feature type="transmembrane region" description="Helical" evidence="9">
    <location>
        <begin position="432"/>
        <end position="451"/>
    </location>
</feature>
<dbReference type="PANTHER" id="PTHR24223">
    <property type="entry name" value="ATP-BINDING CASSETTE SUB-FAMILY C"/>
    <property type="match status" value="1"/>
</dbReference>
<dbReference type="SUPFAM" id="SSF90123">
    <property type="entry name" value="ABC transporter transmembrane region"/>
    <property type="match status" value="1"/>
</dbReference>
<feature type="transmembrane region" description="Helical" evidence="9">
    <location>
        <begin position="1082"/>
        <end position="1107"/>
    </location>
</feature>
<dbReference type="Proteomes" id="UP000244803">
    <property type="component" value="Chromosome 4"/>
</dbReference>
<evidence type="ECO:0000313" key="12">
    <source>
        <dbReference type="EMBL" id="UVC54499.1"/>
    </source>
</evidence>
<keyword evidence="7 9" id="KW-1133">Transmembrane helix</keyword>
<dbReference type="PROSITE" id="PS00211">
    <property type="entry name" value="ABC_TRANSPORTER_1"/>
    <property type="match status" value="1"/>
</dbReference>
<dbReference type="InterPro" id="IPR003439">
    <property type="entry name" value="ABC_transporter-like_ATP-bd"/>
</dbReference>
<evidence type="ECO:0008006" key="14">
    <source>
        <dbReference type="Google" id="ProtNLM"/>
    </source>
</evidence>
<evidence type="ECO:0000256" key="4">
    <source>
        <dbReference type="ARBA" id="ARBA00022692"/>
    </source>
</evidence>
<dbReference type="GO" id="GO:0005524">
    <property type="term" value="F:ATP binding"/>
    <property type="evidence" value="ECO:0007669"/>
    <property type="project" value="UniProtKB-KW"/>
</dbReference>
<keyword evidence="5" id="KW-0547">Nucleotide-binding</keyword>
<evidence type="ECO:0000259" key="11">
    <source>
        <dbReference type="PROSITE" id="PS50929"/>
    </source>
</evidence>
<evidence type="ECO:0000256" key="3">
    <source>
        <dbReference type="ARBA" id="ARBA00022448"/>
    </source>
</evidence>
<dbReference type="GO" id="GO:0016020">
    <property type="term" value="C:membrane"/>
    <property type="evidence" value="ECO:0007669"/>
    <property type="project" value="UniProtKB-SubCell"/>
</dbReference>
<dbReference type="Gene3D" id="3.40.50.300">
    <property type="entry name" value="P-loop containing nucleotide triphosphate hydrolases"/>
    <property type="match status" value="2"/>
</dbReference>
<dbReference type="InterPro" id="IPR050173">
    <property type="entry name" value="ABC_transporter_C-like"/>
</dbReference>
<evidence type="ECO:0000256" key="7">
    <source>
        <dbReference type="ARBA" id="ARBA00022989"/>
    </source>
</evidence>
<comment type="subcellular location">
    <subcellularLocation>
        <location evidence="1">Membrane</location>
        <topology evidence="1">Multi-pass membrane protein</topology>
    </subcellularLocation>
</comment>
<dbReference type="PANTHER" id="PTHR24223:SF456">
    <property type="entry name" value="MULTIDRUG RESISTANCE-ASSOCIATED PROTEIN LETHAL(2)03659"/>
    <property type="match status" value="1"/>
</dbReference>
<evidence type="ECO:0000313" key="13">
    <source>
        <dbReference type="Proteomes" id="UP000244803"/>
    </source>
</evidence>
<organism evidence="12 13">
    <name type="scientific">Theileria orientalis</name>
    <dbReference type="NCBI Taxonomy" id="68886"/>
    <lineage>
        <taxon>Eukaryota</taxon>
        <taxon>Sar</taxon>
        <taxon>Alveolata</taxon>
        <taxon>Apicomplexa</taxon>
        <taxon>Aconoidasida</taxon>
        <taxon>Piroplasmida</taxon>
        <taxon>Theileriidae</taxon>
        <taxon>Theileria</taxon>
    </lineage>
</organism>
<dbReference type="InterPro" id="IPR017871">
    <property type="entry name" value="ABC_transporter-like_CS"/>
</dbReference>